<keyword evidence="3" id="KW-1133">Transmembrane helix</keyword>
<dbReference type="PANTHER" id="PTHR23427:SF2">
    <property type="entry name" value="SURFEIT LOCUS PROTEIN 1"/>
    <property type="match status" value="1"/>
</dbReference>
<dbReference type="PANTHER" id="PTHR23427">
    <property type="entry name" value="SURFEIT LOCUS PROTEIN"/>
    <property type="match status" value="1"/>
</dbReference>
<evidence type="ECO:0000313" key="6">
    <source>
        <dbReference type="EMBL" id="CAH03464.1"/>
    </source>
</evidence>
<dbReference type="GO" id="GO:0005743">
    <property type="term" value="C:mitochondrial inner membrane"/>
    <property type="evidence" value="ECO:0007669"/>
    <property type="project" value="UniProtKB-SubCell"/>
</dbReference>
<keyword evidence="5" id="KW-0496">Mitochondrion</keyword>
<dbReference type="AlphaFoldDB" id="Q6BFV6"/>
<dbReference type="GeneID" id="79573918"/>
<keyword evidence="5" id="KW-0999">Mitochondrion inner membrane</keyword>
<evidence type="ECO:0000313" key="7">
    <source>
        <dbReference type="Proteomes" id="UP000000600"/>
    </source>
</evidence>
<name>Q6BFV6_PARTE</name>
<accession>Q6BFV6</accession>
<dbReference type="InterPro" id="IPR002994">
    <property type="entry name" value="Surf1/Shy1"/>
</dbReference>
<dbReference type="EMBL" id="CR548612">
    <property type="protein sequence ID" value="CAH03464.1"/>
    <property type="molecule type" value="Genomic_DNA"/>
</dbReference>
<dbReference type="KEGG" id="ptm:PTMB.266"/>
<keyword evidence="7" id="KW-1185">Reference proteome</keyword>
<keyword evidence="2" id="KW-0812">Transmembrane</keyword>
<comment type="similarity">
    <text evidence="5">Belongs to the SURF1 family.</text>
</comment>
<dbReference type="STRING" id="5888.Q6BFV6"/>
<dbReference type="Pfam" id="PF02104">
    <property type="entry name" value="SURF1"/>
    <property type="match status" value="1"/>
</dbReference>
<sequence length="290" mass="33763">MALVLKQLGGFSRLNAQCPTYKYICAGLSGGSLLYAFYAQVQKQWREQEINFRKEQLKKPIYELRDEELVSPPWNSSNLNEWLYRRVRVKGRPLHYLQMMVPRTEFQKPGYECVVPFVTKENEDQSVQEGVSQKVQQQLLVSLGFVPYEYKEVTDRHKLEDASVQSFDCFLSQLPELQDNSFGNVANRRNSQWYYADLQLMAQFTGFKNADKIGKVVLEKANFNTPLDERNMRTYDLDADHHLDYPYLKSNSGILYHKNHMPWDWQRAKQQALGSTVVFGAFGALLHLAK</sequence>
<evidence type="ECO:0000256" key="4">
    <source>
        <dbReference type="ARBA" id="ARBA00023136"/>
    </source>
</evidence>
<dbReference type="RefSeq" id="XP_001347091.1">
    <property type="nucleotide sequence ID" value="XM_001347055.1"/>
</dbReference>
<comment type="subcellular location">
    <subcellularLocation>
        <location evidence="1">Membrane</location>
    </subcellularLocation>
    <subcellularLocation>
        <location evidence="5">Mitochondrion inner membrane</location>
        <topology evidence="5">Multi-pass membrane protein</topology>
    </subcellularLocation>
</comment>
<evidence type="ECO:0000256" key="5">
    <source>
        <dbReference type="RuleBase" id="RU363076"/>
    </source>
</evidence>
<gene>
    <name evidence="6" type="ORF">PTMB.266</name>
</gene>
<reference evidence="6 7" key="1">
    <citation type="journal article" date="2004" name="Curr. Biol.">
        <title>High coding density on the largest Paramecium tetraurelia somatic chromosome.</title>
        <authorList>
            <person name="Zagulski M."/>
            <person name="Nowak J.K."/>
            <person name="Le Mouel A."/>
            <person name="Nowacki M."/>
            <person name="Migdalski A."/>
            <person name="Gromadka R."/>
            <person name="Noel B."/>
            <person name="Blanc I."/>
            <person name="Dessen P."/>
            <person name="Wincker P."/>
            <person name="Keller A.M."/>
            <person name="Cohen J."/>
            <person name="Meyer E."/>
            <person name="Sperling L."/>
        </authorList>
    </citation>
    <scope>NUCLEOTIDE SEQUENCE [LARGE SCALE GENOMIC DNA]</scope>
    <source>
        <strain evidence="6 7">Stock d4-2</strain>
    </source>
</reference>
<organism evidence="6 7">
    <name type="scientific">Paramecium tetraurelia</name>
    <dbReference type="NCBI Taxonomy" id="5888"/>
    <lineage>
        <taxon>Eukaryota</taxon>
        <taxon>Sar</taxon>
        <taxon>Alveolata</taxon>
        <taxon>Ciliophora</taxon>
        <taxon>Intramacronucleata</taxon>
        <taxon>Oligohymenophorea</taxon>
        <taxon>Peniculida</taxon>
        <taxon>Parameciidae</taxon>
        <taxon>Paramecium</taxon>
    </lineage>
</organism>
<evidence type="ECO:0000256" key="1">
    <source>
        <dbReference type="ARBA" id="ARBA00004370"/>
    </source>
</evidence>
<comment type="function">
    <text evidence="5">Probably involved in the biogenesis of the COX complex.</text>
</comment>
<evidence type="ECO:0000256" key="2">
    <source>
        <dbReference type="ARBA" id="ARBA00022692"/>
    </source>
</evidence>
<dbReference type="InterPro" id="IPR045214">
    <property type="entry name" value="Surf1/Surf4"/>
</dbReference>
<protein>
    <recommendedName>
        <fullName evidence="5">SURF1-like protein</fullName>
    </recommendedName>
</protein>
<dbReference type="Proteomes" id="UP000000600">
    <property type="component" value="Chromosome"/>
</dbReference>
<dbReference type="InParanoid" id="Q6BFV6"/>
<keyword evidence="4" id="KW-0472">Membrane</keyword>
<proteinExistence type="inferred from homology"/>
<evidence type="ECO:0000256" key="3">
    <source>
        <dbReference type="ARBA" id="ARBA00022989"/>
    </source>
</evidence>